<dbReference type="GeneID" id="30989898"/>
<feature type="repeat" description="WD" evidence="6">
    <location>
        <begin position="360"/>
        <end position="395"/>
    </location>
</feature>
<dbReference type="PROSITE" id="PS00678">
    <property type="entry name" value="WD_REPEATS_1"/>
    <property type="match status" value="2"/>
</dbReference>
<feature type="repeat" description="WD" evidence="6">
    <location>
        <begin position="303"/>
        <end position="345"/>
    </location>
</feature>
<keyword evidence="5" id="KW-0539">Nucleus</keyword>
<evidence type="ECO:0000256" key="1">
    <source>
        <dbReference type="ARBA" id="ARBA00004123"/>
    </source>
</evidence>
<feature type="repeat" description="WD" evidence="6">
    <location>
        <begin position="173"/>
        <end position="215"/>
    </location>
</feature>
<dbReference type="SMART" id="SM00320">
    <property type="entry name" value="WD40"/>
    <property type="match status" value="6"/>
</dbReference>
<keyword evidence="9" id="KW-1185">Reference proteome</keyword>
<protein>
    <submittedName>
        <fullName evidence="8">WD40 repeat-like protein</fullName>
    </submittedName>
</protein>
<dbReference type="InterPro" id="IPR015943">
    <property type="entry name" value="WD40/YVTN_repeat-like_dom_sf"/>
</dbReference>
<dbReference type="Pfam" id="PF00400">
    <property type="entry name" value="WD40"/>
    <property type="match status" value="3"/>
</dbReference>
<dbReference type="InterPro" id="IPR020472">
    <property type="entry name" value="WD40_PAC1"/>
</dbReference>
<dbReference type="EMBL" id="KV453936">
    <property type="protein sequence ID" value="ODV72083.1"/>
    <property type="molecule type" value="Genomic_DNA"/>
</dbReference>
<dbReference type="PROSITE" id="PS50294">
    <property type="entry name" value="WD_REPEATS_REGION"/>
    <property type="match status" value="2"/>
</dbReference>
<gene>
    <name evidence="8" type="ORF">CYBJADRAFT_168780</name>
</gene>
<evidence type="ECO:0000256" key="4">
    <source>
        <dbReference type="ARBA" id="ARBA00022853"/>
    </source>
</evidence>
<dbReference type="GO" id="GO:0005634">
    <property type="term" value="C:nucleus"/>
    <property type="evidence" value="ECO:0007669"/>
    <property type="project" value="UniProtKB-SubCell"/>
</dbReference>
<dbReference type="InterPro" id="IPR050459">
    <property type="entry name" value="WD_repeat_RBAP46/RBAP48/MSI1"/>
</dbReference>
<keyword evidence="2 6" id="KW-0853">WD repeat</keyword>
<dbReference type="Proteomes" id="UP000094389">
    <property type="component" value="Unassembled WGS sequence"/>
</dbReference>
<evidence type="ECO:0000256" key="6">
    <source>
        <dbReference type="PROSITE-ProRule" id="PRU00221"/>
    </source>
</evidence>
<sequence>MSSVGDQEEPQEVNKELTVQEEYQLWRKNCPAMYEFVSETALTWPSLTVQWLPEPIDVVDGGIPQKLIIGTHTSGEDTDYLKVSSTILPKTLVDVDEPTQHGERVAGEASAEVLKKQTYNARLKVTKKFEHELEVNRARYNPLNPKQVATISGAGRVFIYDITGEKTQTPLELKHHTVNGYGLSWNPFIDGQLLTSSDDATVALWDVHQPAAPQRVFTHHTDIVNEVQWHGFNKDLFGSVSDDKTIRIVDLRSHDDTQVLQRDSAINTIAFSKHSSYLYAVGLEDSTIELLDLRNTKDRLHTIVGHSESISCLEWDPHNDGILASGSQDRRVILWDIKKIGEEQTQEDEDDGAPELFMMHAGHTSSVTDISFNSKIPFTLASCADDNIIHLWKISRKLTSEYKGEGLDDVDVYSLE</sequence>
<evidence type="ECO:0000256" key="3">
    <source>
        <dbReference type="ARBA" id="ARBA00022737"/>
    </source>
</evidence>
<dbReference type="GO" id="GO:0006325">
    <property type="term" value="P:chromatin organization"/>
    <property type="evidence" value="ECO:0007669"/>
    <property type="project" value="UniProtKB-KW"/>
</dbReference>
<dbReference type="PANTHER" id="PTHR22850">
    <property type="entry name" value="WD40 REPEAT FAMILY"/>
    <property type="match status" value="1"/>
</dbReference>
<dbReference type="Pfam" id="PF12265">
    <property type="entry name" value="CAF1C_H4-bd"/>
    <property type="match status" value="1"/>
</dbReference>
<dbReference type="RefSeq" id="XP_020069122.1">
    <property type="nucleotide sequence ID" value="XM_020215502.1"/>
</dbReference>
<name>A0A1E4RXS4_CYBJN</name>
<dbReference type="OrthoDB" id="427795at2759"/>
<evidence type="ECO:0000313" key="9">
    <source>
        <dbReference type="Proteomes" id="UP000094389"/>
    </source>
</evidence>
<comment type="subcellular location">
    <subcellularLocation>
        <location evidence="1">Nucleus</location>
    </subcellularLocation>
</comment>
<keyword evidence="4" id="KW-0156">Chromatin regulator</keyword>
<reference evidence="8 9" key="1">
    <citation type="journal article" date="2016" name="Proc. Natl. Acad. Sci. U.S.A.">
        <title>Comparative genomics of biotechnologically important yeasts.</title>
        <authorList>
            <person name="Riley R."/>
            <person name="Haridas S."/>
            <person name="Wolfe K.H."/>
            <person name="Lopes M.R."/>
            <person name="Hittinger C.T."/>
            <person name="Goeker M."/>
            <person name="Salamov A.A."/>
            <person name="Wisecaver J.H."/>
            <person name="Long T.M."/>
            <person name="Calvey C.H."/>
            <person name="Aerts A.L."/>
            <person name="Barry K.W."/>
            <person name="Choi C."/>
            <person name="Clum A."/>
            <person name="Coughlan A.Y."/>
            <person name="Deshpande S."/>
            <person name="Douglass A.P."/>
            <person name="Hanson S.J."/>
            <person name="Klenk H.-P."/>
            <person name="LaButti K.M."/>
            <person name="Lapidus A."/>
            <person name="Lindquist E.A."/>
            <person name="Lipzen A.M."/>
            <person name="Meier-Kolthoff J.P."/>
            <person name="Ohm R.A."/>
            <person name="Otillar R.P."/>
            <person name="Pangilinan J.L."/>
            <person name="Peng Y."/>
            <person name="Rokas A."/>
            <person name="Rosa C.A."/>
            <person name="Scheuner C."/>
            <person name="Sibirny A.A."/>
            <person name="Slot J.C."/>
            <person name="Stielow J.B."/>
            <person name="Sun H."/>
            <person name="Kurtzman C.P."/>
            <person name="Blackwell M."/>
            <person name="Grigoriev I.V."/>
            <person name="Jeffries T.W."/>
        </authorList>
    </citation>
    <scope>NUCLEOTIDE SEQUENCE [LARGE SCALE GENOMIC DNA]</scope>
    <source>
        <strain evidence="9">ATCC 18201 / CBS 1600 / BCRC 20928 / JCM 3617 / NBRC 0987 / NRRL Y-1542</strain>
    </source>
</reference>
<evidence type="ECO:0000256" key="5">
    <source>
        <dbReference type="ARBA" id="ARBA00023242"/>
    </source>
</evidence>
<evidence type="ECO:0000259" key="7">
    <source>
        <dbReference type="Pfam" id="PF12265"/>
    </source>
</evidence>
<dbReference type="PROSITE" id="PS50082">
    <property type="entry name" value="WD_REPEATS_2"/>
    <property type="match status" value="3"/>
</dbReference>
<organism evidence="8 9">
    <name type="scientific">Cyberlindnera jadinii (strain ATCC 18201 / CBS 1600 / BCRC 20928 / JCM 3617 / NBRC 0987 / NRRL Y-1542)</name>
    <name type="common">Torula yeast</name>
    <name type="synonym">Candida utilis</name>
    <dbReference type="NCBI Taxonomy" id="983966"/>
    <lineage>
        <taxon>Eukaryota</taxon>
        <taxon>Fungi</taxon>
        <taxon>Dikarya</taxon>
        <taxon>Ascomycota</taxon>
        <taxon>Saccharomycotina</taxon>
        <taxon>Saccharomycetes</taxon>
        <taxon>Phaffomycetales</taxon>
        <taxon>Phaffomycetaceae</taxon>
        <taxon>Cyberlindnera</taxon>
    </lineage>
</organism>
<dbReference type="InterPro" id="IPR019775">
    <property type="entry name" value="WD40_repeat_CS"/>
</dbReference>
<dbReference type="PRINTS" id="PR00320">
    <property type="entry name" value="GPROTEINBRPT"/>
</dbReference>
<dbReference type="InterPro" id="IPR036322">
    <property type="entry name" value="WD40_repeat_dom_sf"/>
</dbReference>
<proteinExistence type="predicted"/>
<accession>A0A1E4RXS4</accession>
<evidence type="ECO:0000256" key="2">
    <source>
        <dbReference type="ARBA" id="ARBA00022574"/>
    </source>
</evidence>
<feature type="domain" description="Histone-binding protein RBBP4-like N-terminal" evidence="7">
    <location>
        <begin position="21"/>
        <end position="89"/>
    </location>
</feature>
<dbReference type="Gene3D" id="2.130.10.10">
    <property type="entry name" value="YVTN repeat-like/Quinoprotein amine dehydrogenase"/>
    <property type="match status" value="1"/>
</dbReference>
<dbReference type="SUPFAM" id="SSF50978">
    <property type="entry name" value="WD40 repeat-like"/>
    <property type="match status" value="1"/>
</dbReference>
<dbReference type="AlphaFoldDB" id="A0A1E4RXS4"/>
<evidence type="ECO:0000313" key="8">
    <source>
        <dbReference type="EMBL" id="ODV72083.1"/>
    </source>
</evidence>
<dbReference type="OMA" id="PHEEGCL"/>
<keyword evidence="3" id="KW-0677">Repeat</keyword>
<dbReference type="STRING" id="983966.A0A1E4RXS4"/>
<dbReference type="InterPro" id="IPR001680">
    <property type="entry name" value="WD40_rpt"/>
</dbReference>
<dbReference type="InterPro" id="IPR022052">
    <property type="entry name" value="Histone-bd_RBBP4-like_N"/>
</dbReference>